<dbReference type="InterPro" id="IPR001106">
    <property type="entry name" value="Aromatic_Lyase"/>
</dbReference>
<keyword evidence="1 2" id="KW-0456">Lyase</keyword>
<dbReference type="AlphaFoldDB" id="A0A1Q8ST11"/>
<reference evidence="2 3" key="1">
    <citation type="submission" date="2016-12" db="EMBL/GenBank/DDBJ databases">
        <title>Draft genome sequences of strains Salinicola socius SMB35, Salinicola sp. MH3R3-1 and Chromohalobacter sp. SMB17 from the Verkhnekamsk potash mining region of Russia.</title>
        <authorList>
            <person name="Mavrodi D.V."/>
            <person name="Olsson B.E."/>
            <person name="Korsakova E.S."/>
            <person name="Pyankova A."/>
            <person name="Mavrodi O.V."/>
            <person name="Plotnikova E.G."/>
        </authorList>
    </citation>
    <scope>NUCLEOTIDE SEQUENCE [LARGE SCALE GENOMIC DNA]</scope>
    <source>
        <strain evidence="2 3">SMB35</strain>
    </source>
</reference>
<accession>A0A1Q8ST11</accession>
<sequence length="519" mass="55955">MTAITLGNEAVSWRAIVDVACHGAELRLSEERWKRVRDVRHAVEEFARGETRYYGINTGLGALCHVRLQPDQLQRLSYHTLMSHACCVGAPLRDDQVRAIMATAVVNYSHGHSGISPQIVERLIDFLNHHVTPVVPGQGSVGYLTHMAHIGLAMIGIGQVRYRGETLSAEAVLSSIEKPPVTLGAKDGLSLVNGTPAMTGLACLALDGANRLSAWADIGAAMSFDALGGQLEAFDADVLALKPQLGMQICGRTLRELLHDSQWLATRRGGHLQDALSLRAIPQVHGACRDQLAHAAQQIDRELNSATDNPLLLKNADGYRVVSQANPHSESIALACDQLAMAVAEWSAMSERRIYRLVTPEVSSLYSGLPPFLSSESGMKSGMMIAQYTAASLAADNKRLAQPAVIDNYLTSALQEDHLSLGDSAALKLDAAIDNAFRIIAIEWLCAAQAFDLLPSERFATGTSAAWGWLRGIVGIYEEEHPLSLDIERIYAAIRRASIPPVIASTLGGSPEARALTLT</sequence>
<dbReference type="Pfam" id="PF00221">
    <property type="entry name" value="Lyase_aromatic"/>
    <property type="match status" value="1"/>
</dbReference>
<evidence type="ECO:0000313" key="2">
    <source>
        <dbReference type="EMBL" id="OLO04546.1"/>
    </source>
</evidence>
<proteinExistence type="predicted"/>
<gene>
    <name evidence="2" type="ORF">BTW07_08945</name>
</gene>
<dbReference type="InterPro" id="IPR008948">
    <property type="entry name" value="L-Aspartase-like"/>
</dbReference>
<organism evidence="2 3">
    <name type="scientific">Salinicola socius</name>
    <dbReference type="NCBI Taxonomy" id="404433"/>
    <lineage>
        <taxon>Bacteria</taxon>
        <taxon>Pseudomonadati</taxon>
        <taxon>Pseudomonadota</taxon>
        <taxon>Gammaproteobacteria</taxon>
        <taxon>Oceanospirillales</taxon>
        <taxon>Halomonadaceae</taxon>
        <taxon>Salinicola</taxon>
    </lineage>
</organism>
<dbReference type="SUPFAM" id="SSF48557">
    <property type="entry name" value="L-aspartase-like"/>
    <property type="match status" value="1"/>
</dbReference>
<comment type="caution">
    <text evidence="2">The sequence shown here is derived from an EMBL/GenBank/DDBJ whole genome shotgun (WGS) entry which is preliminary data.</text>
</comment>
<dbReference type="CDD" id="cd00332">
    <property type="entry name" value="PAL-HAL"/>
    <property type="match status" value="1"/>
</dbReference>
<dbReference type="Proteomes" id="UP000186878">
    <property type="component" value="Unassembled WGS sequence"/>
</dbReference>
<dbReference type="PANTHER" id="PTHR10362">
    <property type="entry name" value="HISTIDINE AMMONIA-LYASE"/>
    <property type="match status" value="1"/>
</dbReference>
<keyword evidence="3" id="KW-1185">Reference proteome</keyword>
<dbReference type="STRING" id="404433.BTW07_08945"/>
<dbReference type="InterPro" id="IPR024083">
    <property type="entry name" value="Fumarase/histidase_N"/>
</dbReference>
<dbReference type="Gene3D" id="1.20.200.10">
    <property type="entry name" value="Fumarase/aspartase (Central domain)"/>
    <property type="match status" value="1"/>
</dbReference>
<dbReference type="GO" id="GO:0016841">
    <property type="term" value="F:ammonia-lyase activity"/>
    <property type="evidence" value="ECO:0007669"/>
    <property type="project" value="UniProtKB-ARBA"/>
</dbReference>
<dbReference type="Gene3D" id="1.10.275.10">
    <property type="entry name" value="Fumarase/aspartase (N-terminal domain)"/>
    <property type="match status" value="1"/>
</dbReference>
<name>A0A1Q8ST11_9GAMM</name>
<dbReference type="FunFam" id="1.10.275.10:FF:000005">
    <property type="entry name" value="Histidine ammonia-lyase"/>
    <property type="match status" value="1"/>
</dbReference>
<dbReference type="EMBL" id="MSDO01000010">
    <property type="protein sequence ID" value="OLO04546.1"/>
    <property type="molecule type" value="Genomic_DNA"/>
</dbReference>
<evidence type="ECO:0000256" key="1">
    <source>
        <dbReference type="ARBA" id="ARBA00023239"/>
    </source>
</evidence>
<protein>
    <submittedName>
        <fullName evidence="2">Histidine ammonia-lyase</fullName>
    </submittedName>
</protein>
<dbReference type="RefSeq" id="WP_075569835.1">
    <property type="nucleotide sequence ID" value="NZ_MSDO01000010.1"/>
</dbReference>
<evidence type="ECO:0000313" key="3">
    <source>
        <dbReference type="Proteomes" id="UP000186878"/>
    </source>
</evidence>